<dbReference type="EMBL" id="JBHSKX010000002">
    <property type="protein sequence ID" value="MFC5367655.1"/>
    <property type="molecule type" value="Genomic_DNA"/>
</dbReference>
<dbReference type="CDD" id="cd05233">
    <property type="entry name" value="SDR_c"/>
    <property type="match status" value="1"/>
</dbReference>
<dbReference type="InterPro" id="IPR036291">
    <property type="entry name" value="NAD(P)-bd_dom_sf"/>
</dbReference>
<evidence type="ECO:0000256" key="2">
    <source>
        <dbReference type="ARBA" id="ARBA00023002"/>
    </source>
</evidence>
<proteinExistence type="inferred from homology"/>
<keyword evidence="2 4" id="KW-0560">Oxidoreductase</keyword>
<reference evidence="4 5" key="1">
    <citation type="journal article" date="2019" name="Int. J. Syst. Evol. Microbiol.">
        <title>The Global Catalogue of Microorganisms (GCM) 10K type strain sequencing project: providing services to taxonomists for standard genome sequencing and annotation.</title>
        <authorList>
            <consortium name="The Broad Institute Genomics Platform"/>
            <consortium name="The Broad Institute Genome Sequencing Center for Infectious Disease"/>
            <person name="Wu L."/>
            <person name="Ma J."/>
        </authorList>
    </citation>
    <scope>NUCLEOTIDE SEQUENCE [LARGE SCALE GENOMIC DNA]</scope>
    <source>
        <strain evidence="4 5">CGMCC 1.12237</strain>
    </source>
</reference>
<evidence type="ECO:0000313" key="4">
    <source>
        <dbReference type="EMBL" id="MFC5367655.1"/>
    </source>
</evidence>
<dbReference type="PRINTS" id="PR00081">
    <property type="entry name" value="GDHRDH"/>
</dbReference>
<dbReference type="InterPro" id="IPR002347">
    <property type="entry name" value="SDR_fam"/>
</dbReference>
<evidence type="ECO:0000256" key="3">
    <source>
        <dbReference type="RuleBase" id="RU000363"/>
    </source>
</evidence>
<dbReference type="Proteomes" id="UP001596201">
    <property type="component" value="Unassembled WGS sequence"/>
</dbReference>
<dbReference type="GO" id="GO:0016491">
    <property type="term" value="F:oxidoreductase activity"/>
    <property type="evidence" value="ECO:0007669"/>
    <property type="project" value="UniProtKB-KW"/>
</dbReference>
<dbReference type="PRINTS" id="PR00080">
    <property type="entry name" value="SDRFAMILY"/>
</dbReference>
<name>A0ABD5RCA1_9EURY</name>
<comment type="caution">
    <text evidence="4">The sequence shown here is derived from an EMBL/GenBank/DDBJ whole genome shotgun (WGS) entry which is preliminary data.</text>
</comment>
<evidence type="ECO:0000313" key="5">
    <source>
        <dbReference type="Proteomes" id="UP001596201"/>
    </source>
</evidence>
<dbReference type="AlphaFoldDB" id="A0ABD5RCA1"/>
<dbReference type="SUPFAM" id="SSF51735">
    <property type="entry name" value="NAD(P)-binding Rossmann-fold domains"/>
    <property type="match status" value="1"/>
</dbReference>
<dbReference type="PANTHER" id="PTHR44196">
    <property type="entry name" value="DEHYDROGENASE/REDUCTASE SDR FAMILY MEMBER 7B"/>
    <property type="match status" value="1"/>
</dbReference>
<comment type="similarity">
    <text evidence="1 3">Belongs to the short-chain dehydrogenases/reductases (SDR) family.</text>
</comment>
<evidence type="ECO:0000256" key="1">
    <source>
        <dbReference type="ARBA" id="ARBA00006484"/>
    </source>
</evidence>
<dbReference type="PANTHER" id="PTHR44196:SF2">
    <property type="entry name" value="SHORT-CHAIN DEHYDROGENASE-RELATED"/>
    <property type="match status" value="1"/>
</dbReference>
<dbReference type="EC" id="1.-.-.-" evidence="4"/>
<protein>
    <submittedName>
        <fullName evidence="4">SDR family NAD(P)-dependent oxidoreductase</fullName>
        <ecNumber evidence="4">1.-.-.-</ecNumber>
    </submittedName>
</protein>
<dbReference type="Pfam" id="PF00106">
    <property type="entry name" value="adh_short"/>
    <property type="match status" value="1"/>
</dbReference>
<accession>A0ABD5RCA1</accession>
<dbReference type="Gene3D" id="3.40.50.720">
    <property type="entry name" value="NAD(P)-binding Rossmann-like Domain"/>
    <property type="match status" value="1"/>
</dbReference>
<organism evidence="4 5">
    <name type="scientific">Salinirubrum litoreum</name>
    <dbReference type="NCBI Taxonomy" id="1126234"/>
    <lineage>
        <taxon>Archaea</taxon>
        <taxon>Methanobacteriati</taxon>
        <taxon>Methanobacteriota</taxon>
        <taxon>Stenosarchaea group</taxon>
        <taxon>Halobacteria</taxon>
        <taxon>Halobacteriales</taxon>
        <taxon>Haloferacaceae</taxon>
        <taxon>Salinirubrum</taxon>
    </lineage>
</organism>
<dbReference type="PIRSF" id="PIRSF000126">
    <property type="entry name" value="11-beta-HSD1"/>
    <property type="match status" value="1"/>
</dbReference>
<dbReference type="RefSeq" id="WP_227229901.1">
    <property type="nucleotide sequence ID" value="NZ_JAJCVJ010000002.1"/>
</dbReference>
<gene>
    <name evidence="4" type="ORF">ACFPJ5_11980</name>
</gene>
<keyword evidence="5" id="KW-1185">Reference proteome</keyword>
<sequence>MTRTALVTGASGGIGRELATLFARDGHDLVVVARSEEELIELGNRLQNDYGVTVTVVVKDLADPDSPAEIQSALDDRGVDVDILVNNAGFATYGRFLDTDLDTERDELQVNVLAVTELTKRFLPGMVERGEGRVLNVASTAAFQPGPLMAVYYASKAYVLSFSEALTAELDETGVTVTALCPGPTDTGFQSRADMGASKLVQGELQDPAEVARAGYRGMQEGEAVVVPGLRNKLLTVAVRLLPRSVVRSMVKRAQAPTSE</sequence>